<protein>
    <submittedName>
        <fullName evidence="1">Uncharacterized protein</fullName>
    </submittedName>
</protein>
<name>A0A0K2T579_LEPSM</name>
<organism evidence="1">
    <name type="scientific">Lepeophtheirus salmonis</name>
    <name type="common">Salmon louse</name>
    <name type="synonym">Caligus salmonis</name>
    <dbReference type="NCBI Taxonomy" id="72036"/>
    <lineage>
        <taxon>Eukaryota</taxon>
        <taxon>Metazoa</taxon>
        <taxon>Ecdysozoa</taxon>
        <taxon>Arthropoda</taxon>
        <taxon>Crustacea</taxon>
        <taxon>Multicrustacea</taxon>
        <taxon>Hexanauplia</taxon>
        <taxon>Copepoda</taxon>
        <taxon>Siphonostomatoida</taxon>
        <taxon>Caligidae</taxon>
        <taxon>Lepeophtheirus</taxon>
    </lineage>
</organism>
<sequence length="48" mass="5905">MYNRIKSYRIKSVKIYIMKERKFHSERKIGFFCTLLKCPADLINIYNM</sequence>
<dbReference type="EMBL" id="HACA01003579">
    <property type="protein sequence ID" value="CDW20940.1"/>
    <property type="molecule type" value="Transcribed_RNA"/>
</dbReference>
<reference evidence="1" key="1">
    <citation type="submission" date="2014-05" db="EMBL/GenBank/DDBJ databases">
        <authorList>
            <person name="Chronopoulou M."/>
        </authorList>
    </citation>
    <scope>NUCLEOTIDE SEQUENCE</scope>
    <source>
        <tissue evidence="1">Whole organism</tissue>
    </source>
</reference>
<proteinExistence type="predicted"/>
<evidence type="ECO:0000313" key="1">
    <source>
        <dbReference type="EMBL" id="CDW20940.1"/>
    </source>
</evidence>
<dbReference type="AlphaFoldDB" id="A0A0K2T579"/>
<accession>A0A0K2T579</accession>